<dbReference type="OrthoDB" id="9850332at2"/>
<protein>
    <submittedName>
        <fullName evidence="1">Uncharacterized protein</fullName>
    </submittedName>
</protein>
<evidence type="ECO:0000313" key="1">
    <source>
        <dbReference type="EMBL" id="KIE12567.1"/>
    </source>
</evidence>
<name>A0A0C1NCQ9_9CYAN</name>
<comment type="caution">
    <text evidence="1">The sequence shown here is derived from an EMBL/GenBank/DDBJ whole genome shotgun (WGS) entry which is preliminary data.</text>
</comment>
<dbReference type="EMBL" id="JHEG02000032">
    <property type="protein sequence ID" value="KIE12567.1"/>
    <property type="molecule type" value="Genomic_DNA"/>
</dbReference>
<organism evidence="1">
    <name type="scientific">Tolypothrix bouteillei VB521301</name>
    <dbReference type="NCBI Taxonomy" id="1479485"/>
    <lineage>
        <taxon>Bacteria</taxon>
        <taxon>Bacillati</taxon>
        <taxon>Cyanobacteriota</taxon>
        <taxon>Cyanophyceae</taxon>
        <taxon>Nostocales</taxon>
        <taxon>Tolypothrichaceae</taxon>
        <taxon>Tolypothrix</taxon>
    </lineage>
</organism>
<gene>
    <name evidence="1" type="ORF">DA73_0209135</name>
</gene>
<dbReference type="STRING" id="1479485.DA73_0209135"/>
<proteinExistence type="predicted"/>
<dbReference type="AlphaFoldDB" id="A0A0C1NCQ9"/>
<accession>A0A0C1NCQ9</accession>
<sequence>MMTQLQIKPAYIGFVSSTYIERLNLEPGIQLANDELFEGKHMYTIDTRAYKPLDEFGIDDNDKLKILLENKGFKEVEIIQFNDRQGFTRKAD</sequence>
<reference evidence="1" key="1">
    <citation type="journal article" date="2015" name="Genome Announc.">
        <title>Draft Genome Sequence of Tolypothrix boutellei Strain VB521301.</title>
        <authorList>
            <person name="Chandrababunaidu M.M."/>
            <person name="Singh D."/>
            <person name="Sen D."/>
            <person name="Bhan S."/>
            <person name="Das S."/>
            <person name="Gupta A."/>
            <person name="Adhikary S.P."/>
            <person name="Tripathy S."/>
        </authorList>
    </citation>
    <scope>NUCLEOTIDE SEQUENCE</scope>
    <source>
        <strain evidence="1">VB521301</strain>
    </source>
</reference>